<dbReference type="EMBL" id="CP147404">
    <property type="protein sequence ID" value="WXB94161.1"/>
    <property type="molecule type" value="Genomic_DNA"/>
</dbReference>
<dbReference type="InterPro" id="IPR004843">
    <property type="entry name" value="Calcineurin-like_PHP"/>
</dbReference>
<feature type="domain" description="5'-Nucleotidase C-terminal" evidence="13">
    <location>
        <begin position="329"/>
        <end position="485"/>
    </location>
</feature>
<feature type="domain" description="Calcineurin-like phosphoesterase" evidence="12">
    <location>
        <begin position="8"/>
        <end position="241"/>
    </location>
</feature>
<dbReference type="RefSeq" id="WP_338753788.1">
    <property type="nucleotide sequence ID" value="NZ_CP147404.1"/>
</dbReference>
<dbReference type="InterPro" id="IPR008334">
    <property type="entry name" value="5'-Nucleotdase_C"/>
</dbReference>
<organism evidence="14 15">
    <name type="scientific">Bacillus kandeliae</name>
    <dbReference type="NCBI Taxonomy" id="3129297"/>
    <lineage>
        <taxon>Bacteria</taxon>
        <taxon>Bacillati</taxon>
        <taxon>Bacillota</taxon>
        <taxon>Bacilli</taxon>
        <taxon>Bacillales</taxon>
        <taxon>Bacillaceae</taxon>
        <taxon>Bacillus</taxon>
    </lineage>
</organism>
<proteinExistence type="inferred from homology"/>
<dbReference type="InterPro" id="IPR036907">
    <property type="entry name" value="5'-Nucleotdase_C_sf"/>
</dbReference>
<dbReference type="SUPFAM" id="SSF56300">
    <property type="entry name" value="Metallo-dependent phosphatases"/>
    <property type="match status" value="1"/>
</dbReference>
<dbReference type="GO" id="GO:0016787">
    <property type="term" value="F:hydrolase activity"/>
    <property type="evidence" value="ECO:0007669"/>
    <property type="project" value="UniProtKB-KW"/>
</dbReference>
<evidence type="ECO:0000256" key="4">
    <source>
        <dbReference type="ARBA" id="ARBA00004196"/>
    </source>
</evidence>
<keyword evidence="10" id="KW-0511">Multifunctional enzyme</keyword>
<accession>A0ABZ2N957</accession>
<dbReference type="Pfam" id="PF00149">
    <property type="entry name" value="Metallophos"/>
    <property type="match status" value="1"/>
</dbReference>
<evidence type="ECO:0000259" key="12">
    <source>
        <dbReference type="Pfam" id="PF00149"/>
    </source>
</evidence>
<comment type="catalytic activity">
    <reaction evidence="2">
        <text>a nucleoside 2',3'-cyclic phosphate + H2O = a nucleoside 3'-phosphate + H(+)</text>
        <dbReference type="Rhea" id="RHEA:19621"/>
        <dbReference type="ChEBI" id="CHEBI:15377"/>
        <dbReference type="ChEBI" id="CHEBI:15378"/>
        <dbReference type="ChEBI" id="CHEBI:66949"/>
        <dbReference type="ChEBI" id="CHEBI:66954"/>
        <dbReference type="EC" id="3.1.4.16"/>
    </reaction>
</comment>
<evidence type="ECO:0000256" key="6">
    <source>
        <dbReference type="ARBA" id="ARBA00022723"/>
    </source>
</evidence>
<comment type="cofactor">
    <cofactor evidence="3">
        <name>a divalent metal cation</name>
        <dbReference type="ChEBI" id="CHEBI:60240"/>
    </cofactor>
</comment>
<reference evidence="14 15" key="1">
    <citation type="submission" date="2024-02" db="EMBL/GenBank/DDBJ databases">
        <title>Seven novel Bacillus-like species.</title>
        <authorList>
            <person name="Liu G."/>
        </authorList>
    </citation>
    <scope>NUCLEOTIDE SEQUENCE [LARGE SCALE GENOMIC DNA]</scope>
    <source>
        <strain evidence="14 15">FJAT-52991</strain>
    </source>
</reference>
<protein>
    <submittedName>
        <fullName evidence="14">Bifunctional UDP-sugar hydrolase/5'-nucleotidase</fullName>
    </submittedName>
</protein>
<dbReference type="PROSITE" id="PS00786">
    <property type="entry name" value="5_NUCLEOTIDASE_2"/>
    <property type="match status" value="1"/>
</dbReference>
<dbReference type="Gene3D" id="3.90.780.10">
    <property type="entry name" value="5'-Nucleotidase, C-terminal domain"/>
    <property type="match status" value="1"/>
</dbReference>
<dbReference type="Gene3D" id="3.60.21.10">
    <property type="match status" value="1"/>
</dbReference>
<evidence type="ECO:0000256" key="5">
    <source>
        <dbReference type="ARBA" id="ARBA00006654"/>
    </source>
</evidence>
<evidence type="ECO:0000256" key="1">
    <source>
        <dbReference type="ARBA" id="ARBA00000527"/>
    </source>
</evidence>
<keyword evidence="9 11" id="KW-0378">Hydrolase</keyword>
<gene>
    <name evidence="14" type="ORF">WDJ61_05905</name>
</gene>
<evidence type="ECO:0000259" key="13">
    <source>
        <dbReference type="Pfam" id="PF02872"/>
    </source>
</evidence>
<comment type="similarity">
    <text evidence="5 11">Belongs to the 5'-nucleotidase family.</text>
</comment>
<dbReference type="SUPFAM" id="SSF55816">
    <property type="entry name" value="5'-nucleotidase (syn. UDP-sugar hydrolase), C-terminal domain"/>
    <property type="match status" value="1"/>
</dbReference>
<keyword evidence="7" id="KW-0732">Signal</keyword>
<dbReference type="InterPro" id="IPR041827">
    <property type="entry name" value="CpdB_N"/>
</dbReference>
<evidence type="ECO:0000313" key="14">
    <source>
        <dbReference type="EMBL" id="WXB94161.1"/>
    </source>
</evidence>
<evidence type="ECO:0000313" key="15">
    <source>
        <dbReference type="Proteomes" id="UP001387364"/>
    </source>
</evidence>
<dbReference type="InterPro" id="IPR006146">
    <property type="entry name" value="5'-Nucleotdase_CS"/>
</dbReference>
<evidence type="ECO:0000256" key="10">
    <source>
        <dbReference type="ARBA" id="ARBA00023268"/>
    </source>
</evidence>
<evidence type="ECO:0000256" key="8">
    <source>
        <dbReference type="ARBA" id="ARBA00022741"/>
    </source>
</evidence>
<evidence type="ECO:0000256" key="7">
    <source>
        <dbReference type="ARBA" id="ARBA00022729"/>
    </source>
</evidence>
<comment type="catalytic activity">
    <reaction evidence="1">
        <text>a ribonucleoside 3'-phosphate + H2O = a ribonucleoside + phosphate</text>
        <dbReference type="Rhea" id="RHEA:10144"/>
        <dbReference type="ChEBI" id="CHEBI:13197"/>
        <dbReference type="ChEBI" id="CHEBI:15377"/>
        <dbReference type="ChEBI" id="CHEBI:18254"/>
        <dbReference type="ChEBI" id="CHEBI:43474"/>
        <dbReference type="EC" id="3.1.3.6"/>
    </reaction>
</comment>
<sequence>MDHVNMIIIETSDLHGAVLPLRYSSNTPADIGLAKLASYMKKVKKENEHVLVIDNGDFMQGTPLASYYFHMLRQEIHPMIVGMNHLTYDVAVLGNHEFNYGLDILTKAAADATFPFLSCNILNGATGDPFFGKPYIVKKFSTGIKAAVLGVTTHYIPNWEKPAHIQGLMFKDAVTATSKWVKYIRETEKPDIMIVSYHGGFEIDLATGESIEPFEKGENQAYRLCTEVEGIDVLLTGHQHRQEQQMVNGVAIVQPGYNGAAIGRVTAEFVKEKHQYKLQQVIPETILAADLETDERLVNLMEPYEQGAQMWLDEVLGTVEGDMRIHDPFQARLVEHPMIELINKVQMEVANVDISNTALFHDDSPGLPQKITMRAIVSNYIYPNSLMVIEVTGEEIKQALERSASYFTLIGQKPAVSEEFSHPKPQHYNYDMWEGIEYTIDLTRSPGNRITEVTYHGEPLKCDQSYKVVMNNYRAGGGGDYLMFKGKKVIKEIQTDMTELLSAYIRQHGTIKAEANNNWNVIIPSV</sequence>
<name>A0ABZ2N957_9BACI</name>
<dbReference type="PANTHER" id="PTHR11575">
    <property type="entry name" value="5'-NUCLEOTIDASE-RELATED"/>
    <property type="match status" value="1"/>
</dbReference>
<dbReference type="Proteomes" id="UP001387364">
    <property type="component" value="Chromosome"/>
</dbReference>
<keyword evidence="6" id="KW-0479">Metal-binding</keyword>
<dbReference type="InterPro" id="IPR006179">
    <property type="entry name" value="5_nucleotidase/apyrase"/>
</dbReference>
<comment type="subcellular location">
    <subcellularLocation>
        <location evidence="4">Cell envelope</location>
    </subcellularLocation>
</comment>
<dbReference type="Pfam" id="PF02872">
    <property type="entry name" value="5_nucleotid_C"/>
    <property type="match status" value="1"/>
</dbReference>
<dbReference type="InterPro" id="IPR029052">
    <property type="entry name" value="Metallo-depent_PP-like"/>
</dbReference>
<dbReference type="CDD" id="cd07410">
    <property type="entry name" value="MPP_CpdB_N"/>
    <property type="match status" value="1"/>
</dbReference>
<dbReference type="PRINTS" id="PR01607">
    <property type="entry name" value="APYRASEFAMLY"/>
</dbReference>
<evidence type="ECO:0000256" key="11">
    <source>
        <dbReference type="RuleBase" id="RU362119"/>
    </source>
</evidence>
<keyword evidence="8 11" id="KW-0547">Nucleotide-binding</keyword>
<keyword evidence="15" id="KW-1185">Reference proteome</keyword>
<evidence type="ECO:0000256" key="2">
    <source>
        <dbReference type="ARBA" id="ARBA00001730"/>
    </source>
</evidence>
<evidence type="ECO:0000256" key="3">
    <source>
        <dbReference type="ARBA" id="ARBA00001968"/>
    </source>
</evidence>
<dbReference type="PANTHER" id="PTHR11575:SF6">
    <property type="entry name" value="2',3'-CYCLIC-NUCLEOTIDE 2'-PHOSPHODIESTERASE_3'-NUCLEOTIDASE"/>
    <property type="match status" value="1"/>
</dbReference>
<evidence type="ECO:0000256" key="9">
    <source>
        <dbReference type="ARBA" id="ARBA00022801"/>
    </source>
</evidence>